<dbReference type="AlphaFoldDB" id="A0A8S1YQZ9"/>
<organism evidence="1 2">
    <name type="scientific">Paramecium pentaurelia</name>
    <dbReference type="NCBI Taxonomy" id="43138"/>
    <lineage>
        <taxon>Eukaryota</taxon>
        <taxon>Sar</taxon>
        <taxon>Alveolata</taxon>
        <taxon>Ciliophora</taxon>
        <taxon>Intramacronucleata</taxon>
        <taxon>Oligohymenophorea</taxon>
        <taxon>Peniculida</taxon>
        <taxon>Parameciidae</taxon>
        <taxon>Paramecium</taxon>
    </lineage>
</organism>
<dbReference type="Proteomes" id="UP000689195">
    <property type="component" value="Unassembled WGS sequence"/>
</dbReference>
<reference evidence="1" key="1">
    <citation type="submission" date="2021-01" db="EMBL/GenBank/DDBJ databases">
        <authorList>
            <consortium name="Genoscope - CEA"/>
            <person name="William W."/>
        </authorList>
    </citation>
    <scope>NUCLEOTIDE SEQUENCE</scope>
</reference>
<keyword evidence="2" id="KW-1185">Reference proteome</keyword>
<dbReference type="EMBL" id="CAJJDO010000242">
    <property type="protein sequence ID" value="CAD8214732.1"/>
    <property type="molecule type" value="Genomic_DNA"/>
</dbReference>
<proteinExistence type="predicted"/>
<comment type="caution">
    <text evidence="1">The sequence shown here is derived from an EMBL/GenBank/DDBJ whole genome shotgun (WGS) entry which is preliminary data.</text>
</comment>
<sequence>MNLFYLFLVLPSIQQNLQRYRIQLLIKLDNPYKISKISESDSIFQDEQEEILIGKLKQLQVFKFLTEELITGLRKNLQSL</sequence>
<protein>
    <submittedName>
        <fullName evidence="1">Uncharacterized protein</fullName>
    </submittedName>
</protein>
<gene>
    <name evidence="1" type="ORF">PPENT_87.1.T2420010</name>
</gene>
<evidence type="ECO:0000313" key="2">
    <source>
        <dbReference type="Proteomes" id="UP000689195"/>
    </source>
</evidence>
<evidence type="ECO:0000313" key="1">
    <source>
        <dbReference type="EMBL" id="CAD8214732.1"/>
    </source>
</evidence>
<accession>A0A8S1YQZ9</accession>
<name>A0A8S1YQZ9_9CILI</name>